<dbReference type="AlphaFoldDB" id="A0A2G6KDL3"/>
<dbReference type="SUPFAM" id="SSF55681">
    <property type="entry name" value="Class II aaRS and biotin synthetases"/>
    <property type="match status" value="1"/>
</dbReference>
<protein>
    <recommendedName>
        <fullName evidence="1">BPL/LPL catalytic domain-containing protein</fullName>
    </recommendedName>
</protein>
<feature type="domain" description="BPL/LPL catalytic" evidence="1">
    <location>
        <begin position="43"/>
        <end position="169"/>
    </location>
</feature>
<dbReference type="Pfam" id="PF21948">
    <property type="entry name" value="LplA-B_cat"/>
    <property type="match status" value="1"/>
</dbReference>
<dbReference type="InterPro" id="IPR004143">
    <property type="entry name" value="BPL_LPL_catalytic"/>
</dbReference>
<dbReference type="Proteomes" id="UP000230914">
    <property type="component" value="Unassembled WGS sequence"/>
</dbReference>
<evidence type="ECO:0000259" key="1">
    <source>
        <dbReference type="Pfam" id="PF21948"/>
    </source>
</evidence>
<evidence type="ECO:0000313" key="3">
    <source>
        <dbReference type="Proteomes" id="UP000230914"/>
    </source>
</evidence>
<gene>
    <name evidence="2" type="ORF">CSA55_02300</name>
</gene>
<dbReference type="InterPro" id="IPR045864">
    <property type="entry name" value="aa-tRNA-synth_II/BPL/LPL"/>
</dbReference>
<name>A0A2G6KDL3_9ACTN</name>
<comment type="caution">
    <text evidence="2">The sequence shown here is derived from an EMBL/GenBank/DDBJ whole genome shotgun (WGS) entry which is preliminary data.</text>
</comment>
<dbReference type="Gene3D" id="3.30.930.10">
    <property type="entry name" value="Bira Bifunctional Protein, Domain 2"/>
    <property type="match status" value="1"/>
</dbReference>
<dbReference type="EMBL" id="PDSL01000038">
    <property type="protein sequence ID" value="PIE33062.1"/>
    <property type="molecule type" value="Genomic_DNA"/>
</dbReference>
<sequence>MSGSSRSPVAWRPVRARVGEIHAMDPFRGADAVVPAVWWCDPTDSAVVLGSRQADGIVDTERCQRAGLSVVRRRSGGGAVLIIAGAVGWIDLVLPHGIAPDDVRGSMIWAGELIAEAAEMTGEVRVHRSAMVETPWSPWVCFAGLGPGEVVVDGLKSIGLSQRRTRHGVRIQAMWYRRAVAGEVVTYLTSGHPSGPLPEVGVAAMVDPHSLAIAVADLVSHS</sequence>
<reference evidence="2 3" key="1">
    <citation type="submission" date="2017-10" db="EMBL/GenBank/DDBJ databases">
        <title>Novel microbial diversity and functional potential in the marine mammal oral microbiome.</title>
        <authorList>
            <person name="Dudek N.K."/>
            <person name="Sun C.L."/>
            <person name="Burstein D."/>
            <person name="Kantor R.S."/>
            <person name="Aliaga Goltsman D.S."/>
            <person name="Bik E.M."/>
            <person name="Thomas B.C."/>
            <person name="Banfield J.F."/>
            <person name="Relman D.A."/>
        </authorList>
    </citation>
    <scope>NUCLEOTIDE SEQUENCE [LARGE SCALE GENOMIC DNA]</scope>
    <source>
        <strain evidence="2">DOLJORAL78_61_10</strain>
    </source>
</reference>
<organism evidence="2 3">
    <name type="scientific">Ilumatobacter coccineus</name>
    <dbReference type="NCBI Taxonomy" id="467094"/>
    <lineage>
        <taxon>Bacteria</taxon>
        <taxon>Bacillati</taxon>
        <taxon>Actinomycetota</taxon>
        <taxon>Acidimicrobiia</taxon>
        <taxon>Acidimicrobiales</taxon>
        <taxon>Ilumatobacteraceae</taxon>
        <taxon>Ilumatobacter</taxon>
    </lineage>
</organism>
<proteinExistence type="predicted"/>
<evidence type="ECO:0000313" key="2">
    <source>
        <dbReference type="EMBL" id="PIE33062.1"/>
    </source>
</evidence>
<accession>A0A2G6KDL3</accession>